<evidence type="ECO:0000313" key="7">
    <source>
        <dbReference type="Proteomes" id="UP000661280"/>
    </source>
</evidence>
<dbReference type="RefSeq" id="XP_041545913.1">
    <property type="nucleotide sequence ID" value="XM_041692538.1"/>
</dbReference>
<organism evidence="5 6">
    <name type="scientific">Aspergillus kawachii</name>
    <name type="common">White koji mold</name>
    <name type="synonym">Aspergillus awamori var. kawachi</name>
    <dbReference type="NCBI Taxonomy" id="1069201"/>
    <lineage>
        <taxon>Eukaryota</taxon>
        <taxon>Fungi</taxon>
        <taxon>Dikarya</taxon>
        <taxon>Ascomycota</taxon>
        <taxon>Pezizomycotina</taxon>
        <taxon>Eurotiomycetes</taxon>
        <taxon>Eurotiomycetidae</taxon>
        <taxon>Eurotiales</taxon>
        <taxon>Aspergillaceae</taxon>
        <taxon>Aspergillus</taxon>
        <taxon>Aspergillus subgen. Circumdati</taxon>
    </lineage>
</organism>
<reference evidence="4" key="4">
    <citation type="submission" date="2021-02" db="EMBL/GenBank/DDBJ databases">
        <title>Aspergillus luchuensis mut. kawachii IFO 4304 genome sequence.</title>
        <authorList>
            <person name="Mori K."/>
            <person name="Kadooka C."/>
            <person name="Goto M."/>
            <person name="Futagami T."/>
        </authorList>
    </citation>
    <scope>NUCLEOTIDE SEQUENCE</scope>
    <source>
        <strain evidence="4">IFO 4308</strain>
    </source>
</reference>
<dbReference type="AlphaFoldDB" id="A0A146FWW6"/>
<dbReference type="EMBL" id="BCWF01000029">
    <property type="protein sequence ID" value="GAT29512.1"/>
    <property type="molecule type" value="Genomic_DNA"/>
</dbReference>
<feature type="coiled-coil region" evidence="1">
    <location>
        <begin position="34"/>
        <end position="208"/>
    </location>
</feature>
<sequence>MSGRRPPNQRRIPIGAHKQITASENDPEEWPQDNDNITQQLAEAQRKALELERENKNLASQFHDLNQVLVEREQAFAESEQELRKTQKDLKTIESQVKTNEGHVQAAYSENTMLSTKINAQSGQISRLRQEQKKLKDEEAIRRAENEKLQQQMLEASRELNELKQKLAAKESESAAQEAEKRQLAEAMDKYKGNDAELRKQLNRLAEQVHTNDSAMAIDTVAPVALPTHAMSTALVPYTQNKLIASNPFGSFNIQKPSLTLRQELGSSLYSGSQSTASSDAPTPGAQRGSMSSIFSAPAIPAQNLRPPIEAVPVDWSNIQQAAKTGAIPHVGQAPVPSSSLKRPFAGLEALQGFDGSEEAIKRLRVAADQQNLGSNPDNSFLTLFQTYLQTMQEATNRNQSQQEQLELFKRTVQALTAQGNMSIGSQSSDPQISWIHDYQKAAAQAANDPSKAQPKAIVTGVKQSKGSQSKEKPKRFLTRTPTKFESWPVYLEKRYNPSTLLTVPPIRTTRKKFANFSVPGAFVEDDKTDSTGSESQGEFQTAPEYFEPQVSVPEQVPIPPAVIMARLALFLVGAFIIVTAVVENLFGQTNKTQDVWMQYNEVPEDVLAKVRGSGPPVVGSMQGLDYTFARFVDIRSRLVG</sequence>
<keyword evidence="1" id="KW-0175">Coiled coil</keyword>
<dbReference type="Proteomes" id="UP000661280">
    <property type="component" value="Chromosome 6"/>
</dbReference>
<evidence type="ECO:0000256" key="1">
    <source>
        <dbReference type="SAM" id="Coils"/>
    </source>
</evidence>
<feature type="coiled-coil region" evidence="1">
    <location>
        <begin position="385"/>
        <end position="419"/>
    </location>
</feature>
<feature type="region of interest" description="Disordered" evidence="2">
    <location>
        <begin position="270"/>
        <end position="292"/>
    </location>
</feature>
<feature type="transmembrane region" description="Helical" evidence="3">
    <location>
        <begin position="564"/>
        <end position="583"/>
    </location>
</feature>
<dbReference type="Proteomes" id="UP000075230">
    <property type="component" value="Unassembled WGS sequence"/>
</dbReference>
<evidence type="ECO:0000256" key="3">
    <source>
        <dbReference type="SAM" id="Phobius"/>
    </source>
</evidence>
<evidence type="ECO:0000256" key="2">
    <source>
        <dbReference type="SAM" id="MobiDB-lite"/>
    </source>
</evidence>
<accession>A0A146FWW6</accession>
<keyword evidence="3" id="KW-0472">Membrane</keyword>
<evidence type="ECO:0000313" key="6">
    <source>
        <dbReference type="Proteomes" id="UP000075230"/>
    </source>
</evidence>
<evidence type="ECO:0000313" key="4">
    <source>
        <dbReference type="EMBL" id="BCS02151.1"/>
    </source>
</evidence>
<reference evidence="5 6" key="1">
    <citation type="journal article" date="2016" name="DNA Res.">
        <title>Genome sequence of Aspergillus luchuensis NBRC 4314.</title>
        <authorList>
            <person name="Yamada O."/>
            <person name="Machida M."/>
            <person name="Hosoyama A."/>
            <person name="Goto M."/>
            <person name="Takahashi T."/>
            <person name="Futagami T."/>
            <person name="Yamagata Y."/>
            <person name="Takeuchi M."/>
            <person name="Kobayashi T."/>
            <person name="Koike H."/>
            <person name="Abe K."/>
            <person name="Asai K."/>
            <person name="Arita M."/>
            <person name="Fujita N."/>
            <person name="Fukuda K."/>
            <person name="Higa K."/>
            <person name="Horikawa H."/>
            <person name="Ishikawa T."/>
            <person name="Jinno K."/>
            <person name="Kato Y."/>
            <person name="Kirimura K."/>
            <person name="Mizutani O."/>
            <person name="Nakasone K."/>
            <person name="Sano M."/>
            <person name="Shiraishi Y."/>
            <person name="Tsukahara M."/>
            <person name="Gomi K."/>
        </authorList>
    </citation>
    <scope>NUCLEOTIDE SEQUENCE [LARGE SCALE GENOMIC DNA]</scope>
    <source>
        <strain evidence="5 6">RIB 2604</strain>
    </source>
</reference>
<dbReference type="VEuPathDB" id="FungiDB:ASPFODRAFT_47056"/>
<evidence type="ECO:0000313" key="5">
    <source>
        <dbReference type="EMBL" id="GAT29512.1"/>
    </source>
</evidence>
<reference evidence="6" key="2">
    <citation type="submission" date="2016-02" db="EMBL/GenBank/DDBJ databases">
        <title>Genome sequencing of Aspergillus luchuensis NBRC 4314.</title>
        <authorList>
            <person name="Yamada O."/>
        </authorList>
    </citation>
    <scope>NUCLEOTIDE SEQUENCE [LARGE SCALE GENOMIC DNA]</scope>
    <source>
        <strain evidence="6">RIB 2604</strain>
    </source>
</reference>
<proteinExistence type="predicted"/>
<dbReference type="GeneID" id="64963472"/>
<protein>
    <submittedName>
        <fullName evidence="5">Similar to An15g02870</fullName>
    </submittedName>
</protein>
<dbReference type="KEGG" id="aluc:AKAW2_60415A"/>
<keyword evidence="3" id="KW-1133">Transmembrane helix</keyword>
<keyword evidence="3" id="KW-0812">Transmembrane</keyword>
<name>A0A146FWW6_ASPKA</name>
<gene>
    <name evidence="4" type="ORF">AKAW2_60415A</name>
    <name evidence="5" type="ORF">RIB2604_03000430</name>
</gene>
<feature type="compositionally biased region" description="Polar residues" evidence="2">
    <location>
        <begin position="270"/>
        <end position="281"/>
    </location>
</feature>
<keyword evidence="7" id="KW-1185">Reference proteome</keyword>
<reference evidence="4" key="3">
    <citation type="submission" date="2021-01" db="EMBL/GenBank/DDBJ databases">
        <authorList>
            <consortium name="Aspergillus luchuensis mut. kawachii IFO 4304 genome sequencing consortium"/>
            <person name="Kazuki M."/>
            <person name="Futagami T."/>
        </authorList>
    </citation>
    <scope>NUCLEOTIDE SEQUENCE</scope>
    <source>
        <strain evidence="4">IFO 4308</strain>
    </source>
</reference>
<dbReference type="OrthoDB" id="4489569at2759"/>
<dbReference type="EMBL" id="AP024430">
    <property type="protein sequence ID" value="BCS02151.1"/>
    <property type="molecule type" value="Genomic_DNA"/>
</dbReference>
<feature type="region of interest" description="Disordered" evidence="2">
    <location>
        <begin position="1"/>
        <end position="34"/>
    </location>
</feature>